<dbReference type="CDD" id="cd05471">
    <property type="entry name" value="pepsin_like"/>
    <property type="match status" value="1"/>
</dbReference>
<name>A0AAD7I9D8_9AGAR</name>
<dbReference type="AlphaFoldDB" id="A0AAD7I9D8"/>
<dbReference type="GO" id="GO:0004190">
    <property type="term" value="F:aspartic-type endopeptidase activity"/>
    <property type="evidence" value="ECO:0007669"/>
    <property type="project" value="InterPro"/>
</dbReference>
<protein>
    <submittedName>
        <fullName evidence="3">Aspartic peptidase A1</fullName>
    </submittedName>
</protein>
<dbReference type="InterPro" id="IPR021109">
    <property type="entry name" value="Peptidase_aspartic_dom_sf"/>
</dbReference>
<evidence type="ECO:0000313" key="4">
    <source>
        <dbReference type="Proteomes" id="UP001215280"/>
    </source>
</evidence>
<comment type="similarity">
    <text evidence="1">Belongs to the peptidase A1 family.</text>
</comment>
<dbReference type="InterPro" id="IPR001461">
    <property type="entry name" value="Aspartic_peptidase_A1"/>
</dbReference>
<dbReference type="InterPro" id="IPR034164">
    <property type="entry name" value="Pepsin-like_dom"/>
</dbReference>
<dbReference type="PANTHER" id="PTHR47966">
    <property type="entry name" value="BETA-SITE APP-CLEAVING ENZYME, ISOFORM A-RELATED"/>
    <property type="match status" value="1"/>
</dbReference>
<gene>
    <name evidence="3" type="ORF">DFH07DRAFT_752728</name>
</gene>
<evidence type="ECO:0000313" key="3">
    <source>
        <dbReference type="EMBL" id="KAJ7738049.1"/>
    </source>
</evidence>
<organism evidence="3 4">
    <name type="scientific">Mycena maculata</name>
    <dbReference type="NCBI Taxonomy" id="230809"/>
    <lineage>
        <taxon>Eukaryota</taxon>
        <taxon>Fungi</taxon>
        <taxon>Dikarya</taxon>
        <taxon>Basidiomycota</taxon>
        <taxon>Agaricomycotina</taxon>
        <taxon>Agaricomycetes</taxon>
        <taxon>Agaricomycetidae</taxon>
        <taxon>Agaricales</taxon>
        <taxon>Marasmiineae</taxon>
        <taxon>Mycenaceae</taxon>
        <taxon>Mycena</taxon>
    </lineage>
</organism>
<keyword evidence="4" id="KW-1185">Reference proteome</keyword>
<evidence type="ECO:0000259" key="2">
    <source>
        <dbReference type="PROSITE" id="PS51767"/>
    </source>
</evidence>
<comment type="caution">
    <text evidence="3">The sequence shown here is derived from an EMBL/GenBank/DDBJ whole genome shotgun (WGS) entry which is preliminary data.</text>
</comment>
<reference evidence="3" key="1">
    <citation type="submission" date="2023-03" db="EMBL/GenBank/DDBJ databases">
        <title>Massive genome expansion in bonnet fungi (Mycena s.s.) driven by repeated elements and novel gene families across ecological guilds.</title>
        <authorList>
            <consortium name="Lawrence Berkeley National Laboratory"/>
            <person name="Harder C.B."/>
            <person name="Miyauchi S."/>
            <person name="Viragh M."/>
            <person name="Kuo A."/>
            <person name="Thoen E."/>
            <person name="Andreopoulos B."/>
            <person name="Lu D."/>
            <person name="Skrede I."/>
            <person name="Drula E."/>
            <person name="Henrissat B."/>
            <person name="Morin E."/>
            <person name="Kohler A."/>
            <person name="Barry K."/>
            <person name="LaButti K."/>
            <person name="Morin E."/>
            <person name="Salamov A."/>
            <person name="Lipzen A."/>
            <person name="Mereny Z."/>
            <person name="Hegedus B."/>
            <person name="Baldrian P."/>
            <person name="Stursova M."/>
            <person name="Weitz H."/>
            <person name="Taylor A."/>
            <person name="Grigoriev I.V."/>
            <person name="Nagy L.G."/>
            <person name="Martin F."/>
            <person name="Kauserud H."/>
        </authorList>
    </citation>
    <scope>NUCLEOTIDE SEQUENCE</scope>
    <source>
        <strain evidence="3">CBHHK188m</strain>
    </source>
</reference>
<dbReference type="SUPFAM" id="SSF50630">
    <property type="entry name" value="Acid proteases"/>
    <property type="match status" value="1"/>
</dbReference>
<feature type="non-terminal residue" evidence="3">
    <location>
        <position position="1"/>
    </location>
</feature>
<dbReference type="Proteomes" id="UP001215280">
    <property type="component" value="Unassembled WGS sequence"/>
</dbReference>
<evidence type="ECO:0000256" key="1">
    <source>
        <dbReference type="ARBA" id="ARBA00007447"/>
    </source>
</evidence>
<dbReference type="Gene3D" id="2.40.70.10">
    <property type="entry name" value="Acid Proteases"/>
    <property type="match status" value="2"/>
</dbReference>
<dbReference type="PROSITE" id="PS51767">
    <property type="entry name" value="PEPTIDASE_A1"/>
    <property type="match status" value="1"/>
</dbReference>
<sequence length="375" mass="39732">PQQFRFEVDLESPHSWVANRSCGLDCDDIEVLYDPSSSSTVTEISTGDTIHYGSANVSGSFVKDAVRLSPFTVASQFFLAANKMSDNVVPYESSGILGLAYQQTTQGPSFPMSLSLDYKGQLASAEMSFWVNRMGELELNPVGGAFTYGGTNSSLYQGEIEFLPTTAPSNASSWNLDVKEIIIQGTSVQITPGASALSAFSLRSANISGPAPDVAAIWAAVPDAVPSTTHPGYYQFACATTVNVSISFGGRLWPMNPEDMNIGPVELGSSQCLGAIYTLNPSSNATQTNGTANWNFGTAFMKNVYSVFQPTPFSIGFAELSTQSSKTDSARLRLIVGCAVGGGVLVLLLMLCGKKGGNTVVATPARWVPAMIRVS</sequence>
<dbReference type="PANTHER" id="PTHR47966:SF6">
    <property type="entry name" value="PEPTIDASE A1 DOMAIN-CONTAINING PROTEIN"/>
    <property type="match status" value="1"/>
</dbReference>
<dbReference type="InterPro" id="IPR033121">
    <property type="entry name" value="PEPTIDASE_A1"/>
</dbReference>
<proteinExistence type="inferred from homology"/>
<feature type="domain" description="Peptidase A1" evidence="2">
    <location>
        <begin position="1"/>
        <end position="318"/>
    </location>
</feature>
<dbReference type="GO" id="GO:0006508">
    <property type="term" value="P:proteolysis"/>
    <property type="evidence" value="ECO:0007669"/>
    <property type="project" value="InterPro"/>
</dbReference>
<accession>A0AAD7I9D8</accession>
<dbReference type="EMBL" id="JARJLG010000139">
    <property type="protein sequence ID" value="KAJ7738049.1"/>
    <property type="molecule type" value="Genomic_DNA"/>
</dbReference>
<dbReference type="Pfam" id="PF00026">
    <property type="entry name" value="Asp"/>
    <property type="match status" value="1"/>
</dbReference>